<comment type="caution">
    <text evidence="1">The sequence shown here is derived from an EMBL/GenBank/DDBJ whole genome shotgun (WGS) entry which is preliminary data.</text>
</comment>
<evidence type="ECO:0000313" key="1">
    <source>
        <dbReference type="EMBL" id="KPY14282.1"/>
    </source>
</evidence>
<reference evidence="1 2" key="1">
    <citation type="submission" date="2015-09" db="EMBL/GenBank/DDBJ databases">
        <title>Genome announcement of multiple Pseudomonas syringae strains.</title>
        <authorList>
            <person name="Thakur S."/>
            <person name="Wang P.W."/>
            <person name="Gong Y."/>
            <person name="Weir B.S."/>
            <person name="Guttman D.S."/>
        </authorList>
    </citation>
    <scope>NUCLEOTIDE SEQUENCE [LARGE SCALE GENOMIC DNA]</scope>
    <source>
        <strain evidence="1 2">ICMP2740</strain>
    </source>
</reference>
<dbReference type="EMBL" id="LJQZ01000195">
    <property type="protein sequence ID" value="KPY14282.1"/>
    <property type="molecule type" value="Genomic_DNA"/>
</dbReference>
<organism evidence="1 2">
    <name type="scientific">Pseudomonas savastanoi pv. phaseolicola</name>
    <name type="common">Pseudomonas syringae pv. phaseolicola</name>
    <dbReference type="NCBI Taxonomy" id="319"/>
    <lineage>
        <taxon>Bacteria</taxon>
        <taxon>Pseudomonadati</taxon>
        <taxon>Pseudomonadota</taxon>
        <taxon>Gammaproteobacteria</taxon>
        <taxon>Pseudomonadales</taxon>
        <taxon>Pseudomonadaceae</taxon>
        <taxon>Pseudomonas</taxon>
    </lineage>
</organism>
<dbReference type="AlphaFoldDB" id="A0ABD4BCH5"/>
<evidence type="ECO:0000313" key="2">
    <source>
        <dbReference type="Proteomes" id="UP000050396"/>
    </source>
</evidence>
<sequence>MGWRLNCVTRLTGSVDGCWKPDDYRADAPRRRAISALKNTIVPMLRVACRSGRSASGLAFVVRRRLVTQSVTRGIPTLERAER</sequence>
<protein>
    <submittedName>
        <fullName evidence="1">Uncharacterized protein</fullName>
    </submittedName>
</protein>
<name>A0ABD4BCH5_PSESH</name>
<gene>
    <name evidence="1" type="ORF">ALO55_05425</name>
</gene>
<proteinExistence type="predicted"/>
<accession>A0ABD4BCH5</accession>
<dbReference type="Proteomes" id="UP000050396">
    <property type="component" value="Unassembled WGS sequence"/>
</dbReference>